<name>A0A0N5AE50_9BILA</name>
<organism evidence="1 2">
    <name type="scientific">Syphacia muris</name>
    <dbReference type="NCBI Taxonomy" id="451379"/>
    <lineage>
        <taxon>Eukaryota</taxon>
        <taxon>Metazoa</taxon>
        <taxon>Ecdysozoa</taxon>
        <taxon>Nematoda</taxon>
        <taxon>Chromadorea</taxon>
        <taxon>Rhabditida</taxon>
        <taxon>Spirurina</taxon>
        <taxon>Oxyuridomorpha</taxon>
        <taxon>Oxyuroidea</taxon>
        <taxon>Oxyuridae</taxon>
        <taxon>Syphacia</taxon>
    </lineage>
</organism>
<evidence type="ECO:0000313" key="1">
    <source>
        <dbReference type="Proteomes" id="UP000046393"/>
    </source>
</evidence>
<accession>A0A0N5AE50</accession>
<proteinExistence type="predicted"/>
<sequence>MSTLYRYRRDWSSFDDYWYDRMYYYPSVFWPDYRFAARRYSVTDPSYDPLSTGYPSFWYRYKWYTDWLNPEYWRKYRDPNYDRPLWNNWQPWRYDRLNTKRAIRMFREGLIDFDTLDKHWIQPTALDRRGKDWDDIYLPAGRYGARRYFYSFQV</sequence>
<dbReference type="WBParaSite" id="SMUV_0000249301-mRNA-1">
    <property type="protein sequence ID" value="SMUV_0000249301-mRNA-1"/>
    <property type="gene ID" value="SMUV_0000249301"/>
</dbReference>
<protein>
    <submittedName>
        <fullName evidence="2">Uncharacterized protein</fullName>
    </submittedName>
</protein>
<evidence type="ECO:0000313" key="2">
    <source>
        <dbReference type="WBParaSite" id="SMUV_0000249301-mRNA-1"/>
    </source>
</evidence>
<keyword evidence="1" id="KW-1185">Reference proteome</keyword>
<dbReference type="Proteomes" id="UP000046393">
    <property type="component" value="Unplaced"/>
</dbReference>
<reference evidence="2" key="1">
    <citation type="submission" date="2017-02" db="UniProtKB">
        <authorList>
            <consortium name="WormBaseParasite"/>
        </authorList>
    </citation>
    <scope>IDENTIFICATION</scope>
</reference>
<dbReference type="AlphaFoldDB" id="A0A0N5AE50"/>